<dbReference type="KEGG" id="palb:EJC50_17470"/>
<gene>
    <name evidence="2" type="ORF">EJC50_17470</name>
</gene>
<keyword evidence="1" id="KW-0472">Membrane</keyword>
<keyword evidence="3" id="KW-1185">Reference proteome</keyword>
<dbReference type="OrthoDB" id="9842726at2"/>
<accession>A0A3S9A673</accession>
<evidence type="ECO:0000256" key="1">
    <source>
        <dbReference type="SAM" id="Phobius"/>
    </source>
</evidence>
<keyword evidence="1" id="KW-1133">Transmembrane helix</keyword>
<organism evidence="2 3">
    <name type="scientific">Paenibacillus albus</name>
    <dbReference type="NCBI Taxonomy" id="2495582"/>
    <lineage>
        <taxon>Bacteria</taxon>
        <taxon>Bacillati</taxon>
        <taxon>Bacillota</taxon>
        <taxon>Bacilli</taxon>
        <taxon>Bacillales</taxon>
        <taxon>Paenibacillaceae</taxon>
        <taxon>Paenibacillus</taxon>
    </lineage>
</organism>
<name>A0A3S9A673_9BACL</name>
<keyword evidence="1" id="KW-0812">Transmembrane</keyword>
<dbReference type="AlphaFoldDB" id="A0A3S9A673"/>
<sequence length="73" mass="8801">MLEAFVEFLLELFAEGIVWILLFSSWLWFIIMGFSWLLYGILNYQTLLWICVGFSIWWLITLFVPLESQDSTW</sequence>
<evidence type="ECO:0000313" key="3">
    <source>
        <dbReference type="Proteomes" id="UP000272528"/>
    </source>
</evidence>
<dbReference type="EMBL" id="CP034437">
    <property type="protein sequence ID" value="AZN41259.1"/>
    <property type="molecule type" value="Genomic_DNA"/>
</dbReference>
<dbReference type="Proteomes" id="UP000272528">
    <property type="component" value="Chromosome"/>
</dbReference>
<feature type="transmembrane region" description="Helical" evidence="1">
    <location>
        <begin position="16"/>
        <end position="39"/>
    </location>
</feature>
<reference evidence="3" key="1">
    <citation type="submission" date="2018-12" db="EMBL/GenBank/DDBJ databases">
        <title>Genome sequence of Peanibacillus sp.</title>
        <authorList>
            <person name="Subramani G."/>
            <person name="Srinivasan S."/>
            <person name="Kim M.K."/>
        </authorList>
    </citation>
    <scope>NUCLEOTIDE SEQUENCE [LARGE SCALE GENOMIC DNA]</scope>
    <source>
        <strain evidence="3">18JY67-1</strain>
    </source>
</reference>
<protein>
    <submittedName>
        <fullName evidence="2">Uncharacterized protein</fullName>
    </submittedName>
</protein>
<proteinExistence type="predicted"/>
<dbReference type="RefSeq" id="WP_126016966.1">
    <property type="nucleotide sequence ID" value="NZ_CP034437.1"/>
</dbReference>
<feature type="transmembrane region" description="Helical" evidence="1">
    <location>
        <begin position="46"/>
        <end position="66"/>
    </location>
</feature>
<evidence type="ECO:0000313" key="2">
    <source>
        <dbReference type="EMBL" id="AZN41259.1"/>
    </source>
</evidence>